<dbReference type="PROSITE" id="PS50297">
    <property type="entry name" value="ANK_REP_REGION"/>
    <property type="match status" value="2"/>
</dbReference>
<sequence length="232" mass="24653">MLLDAGADVHSRGQGEDTVLFRAVQTYEDVVELILAAGGDVLARTDDGTTVLHGAAAWGSAASSSNSLQETALHLASAASVAFTNMRVKVLLDRGADPNAPKMKGETPLHLAVAAAKGRGDVSVAAYLLEAGANSNAATDAGETPFHVAVMNGSPTEFRLLLNAGADVSAKRHDGKTPLLLVREKRTEARAYYIEVFQSLVTNTFLGWMKWLWAEETEYHSGGDMPATRWDA</sequence>
<evidence type="ECO:0000256" key="1">
    <source>
        <dbReference type="ARBA" id="ARBA00022737"/>
    </source>
</evidence>
<dbReference type="STRING" id="655827.E9ECI0"/>
<dbReference type="SUPFAM" id="SSF48403">
    <property type="entry name" value="Ankyrin repeat"/>
    <property type="match status" value="1"/>
</dbReference>
<dbReference type="eggNOG" id="KOG4177">
    <property type="taxonomic scope" value="Eukaryota"/>
</dbReference>
<feature type="repeat" description="ANK" evidence="3">
    <location>
        <begin position="141"/>
        <end position="173"/>
    </location>
</feature>
<dbReference type="EMBL" id="GL698549">
    <property type="protein sequence ID" value="EFY86357.1"/>
    <property type="molecule type" value="Genomic_DNA"/>
</dbReference>
<dbReference type="OrthoDB" id="4937259at2759"/>
<accession>E9ECI0</accession>
<dbReference type="InParanoid" id="E9ECI0"/>
<dbReference type="InterPro" id="IPR002110">
    <property type="entry name" value="Ankyrin_rpt"/>
</dbReference>
<dbReference type="PANTHER" id="PTHR24180:SF45">
    <property type="entry name" value="POLY [ADP-RIBOSE] POLYMERASE TANKYRASE"/>
    <property type="match status" value="1"/>
</dbReference>
<keyword evidence="5" id="KW-1185">Reference proteome</keyword>
<gene>
    <name evidence="4" type="ORF">MAC_07578</name>
</gene>
<protein>
    <submittedName>
        <fullName evidence="4">Ankyrin</fullName>
    </submittedName>
</protein>
<dbReference type="Pfam" id="PF12796">
    <property type="entry name" value="Ank_2"/>
    <property type="match status" value="1"/>
</dbReference>
<proteinExistence type="predicted"/>
<feature type="repeat" description="ANK" evidence="3">
    <location>
        <begin position="104"/>
        <end position="140"/>
    </location>
</feature>
<dbReference type="GeneID" id="19251889"/>
<organism evidence="5">
    <name type="scientific">Metarhizium acridum (strain CQMa 102)</name>
    <dbReference type="NCBI Taxonomy" id="655827"/>
    <lineage>
        <taxon>Eukaryota</taxon>
        <taxon>Fungi</taxon>
        <taxon>Dikarya</taxon>
        <taxon>Ascomycota</taxon>
        <taxon>Pezizomycotina</taxon>
        <taxon>Sordariomycetes</taxon>
        <taxon>Hypocreomycetidae</taxon>
        <taxon>Hypocreales</taxon>
        <taxon>Clavicipitaceae</taxon>
        <taxon>Metarhizium</taxon>
    </lineage>
</organism>
<evidence type="ECO:0000313" key="5">
    <source>
        <dbReference type="Proteomes" id="UP000002499"/>
    </source>
</evidence>
<name>E9ECI0_METAQ</name>
<dbReference type="Pfam" id="PF13606">
    <property type="entry name" value="Ank_3"/>
    <property type="match status" value="1"/>
</dbReference>
<dbReference type="InterPro" id="IPR051637">
    <property type="entry name" value="Ank_repeat_dom-contain_49"/>
</dbReference>
<reference evidence="4 5" key="1">
    <citation type="journal article" date="2011" name="PLoS Genet.">
        <title>Genome sequencing and comparative transcriptomics of the model entomopathogenic fungi Metarhizium anisopliae and M. acridum.</title>
        <authorList>
            <person name="Gao Q."/>
            <person name="Jin K."/>
            <person name="Ying S.H."/>
            <person name="Zhang Y."/>
            <person name="Xiao G."/>
            <person name="Shang Y."/>
            <person name="Duan Z."/>
            <person name="Hu X."/>
            <person name="Xie X.Q."/>
            <person name="Zhou G."/>
            <person name="Peng G."/>
            <person name="Luo Z."/>
            <person name="Huang W."/>
            <person name="Wang B."/>
            <person name="Fang W."/>
            <person name="Wang S."/>
            <person name="Zhong Y."/>
            <person name="Ma L.J."/>
            <person name="St Leger R.J."/>
            <person name="Zhao G.P."/>
            <person name="Pei Y."/>
            <person name="Feng M.G."/>
            <person name="Xia Y."/>
            <person name="Wang C."/>
        </authorList>
    </citation>
    <scope>NUCLEOTIDE SEQUENCE [LARGE SCALE GENOMIC DNA]</scope>
    <source>
        <strain evidence="4 5">CQMa 102</strain>
    </source>
</reference>
<dbReference type="KEGG" id="maw:19251889"/>
<dbReference type="SMART" id="SM00248">
    <property type="entry name" value="ANK"/>
    <property type="match status" value="4"/>
</dbReference>
<dbReference type="Gene3D" id="1.25.40.20">
    <property type="entry name" value="Ankyrin repeat-containing domain"/>
    <property type="match status" value="3"/>
</dbReference>
<dbReference type="HOGENOM" id="CLU_1195114_0_0_1"/>
<evidence type="ECO:0000256" key="3">
    <source>
        <dbReference type="PROSITE-ProRule" id="PRU00023"/>
    </source>
</evidence>
<evidence type="ECO:0000256" key="2">
    <source>
        <dbReference type="ARBA" id="ARBA00023043"/>
    </source>
</evidence>
<dbReference type="PROSITE" id="PS50088">
    <property type="entry name" value="ANK_REPEAT"/>
    <property type="match status" value="2"/>
</dbReference>
<dbReference type="PANTHER" id="PTHR24180">
    <property type="entry name" value="CYCLIN-DEPENDENT KINASE INHIBITOR 2C-RELATED"/>
    <property type="match status" value="1"/>
</dbReference>
<dbReference type="InterPro" id="IPR036770">
    <property type="entry name" value="Ankyrin_rpt-contain_sf"/>
</dbReference>
<keyword evidence="1" id="KW-0677">Repeat</keyword>
<evidence type="ECO:0000313" key="4">
    <source>
        <dbReference type="EMBL" id="EFY86357.1"/>
    </source>
</evidence>
<keyword evidence="2 3" id="KW-0040">ANK repeat</keyword>
<dbReference type="AlphaFoldDB" id="E9ECI0"/>
<dbReference type="Proteomes" id="UP000002499">
    <property type="component" value="Unassembled WGS sequence"/>
</dbReference>